<comment type="caution">
    <text evidence="6">The sequence shown here is derived from an EMBL/GenBank/DDBJ whole genome shotgun (WGS) entry which is preliminary data.</text>
</comment>
<evidence type="ECO:0000256" key="2">
    <source>
        <dbReference type="ARBA" id="ARBA00022803"/>
    </source>
</evidence>
<dbReference type="PANTHER" id="PTHR46183:SF16">
    <property type="entry name" value="PROTEIN PHOX3"/>
    <property type="match status" value="1"/>
</dbReference>
<evidence type="ECO:0000259" key="5">
    <source>
        <dbReference type="PROSITE" id="PS51745"/>
    </source>
</evidence>
<proteinExistence type="predicted"/>
<dbReference type="SUPFAM" id="SSF54277">
    <property type="entry name" value="CAD &amp; PB1 domains"/>
    <property type="match status" value="1"/>
</dbReference>
<feature type="compositionally biased region" description="Basic residues" evidence="4">
    <location>
        <begin position="1"/>
        <end position="14"/>
    </location>
</feature>
<evidence type="ECO:0000313" key="7">
    <source>
        <dbReference type="Proteomes" id="UP001152523"/>
    </source>
</evidence>
<dbReference type="SUPFAM" id="SSF48452">
    <property type="entry name" value="TPR-like"/>
    <property type="match status" value="2"/>
</dbReference>
<evidence type="ECO:0000256" key="3">
    <source>
        <dbReference type="PROSITE-ProRule" id="PRU00339"/>
    </source>
</evidence>
<evidence type="ECO:0000313" key="6">
    <source>
        <dbReference type="EMBL" id="CAH9145766.1"/>
    </source>
</evidence>
<feature type="compositionally biased region" description="Acidic residues" evidence="4">
    <location>
        <begin position="310"/>
        <end position="325"/>
    </location>
</feature>
<feature type="compositionally biased region" description="Basic and acidic residues" evidence="4">
    <location>
        <begin position="211"/>
        <end position="225"/>
    </location>
</feature>
<feature type="compositionally biased region" description="Basic and acidic residues" evidence="4">
    <location>
        <begin position="277"/>
        <end position="287"/>
    </location>
</feature>
<dbReference type="InterPro" id="IPR011990">
    <property type="entry name" value="TPR-like_helical_dom_sf"/>
</dbReference>
<dbReference type="InterPro" id="IPR000270">
    <property type="entry name" value="PB1_dom"/>
</dbReference>
<dbReference type="InterPro" id="IPR044517">
    <property type="entry name" value="PHOX1-4"/>
</dbReference>
<dbReference type="Gene3D" id="1.25.40.10">
    <property type="entry name" value="Tetratricopeptide repeat domain"/>
    <property type="match status" value="1"/>
</dbReference>
<keyword evidence="2 3" id="KW-0802">TPR repeat</keyword>
<feature type="region of interest" description="Disordered" evidence="4">
    <location>
        <begin position="193"/>
        <end position="252"/>
    </location>
</feature>
<dbReference type="Proteomes" id="UP001152523">
    <property type="component" value="Unassembled WGS sequence"/>
</dbReference>
<evidence type="ECO:0000256" key="4">
    <source>
        <dbReference type="SAM" id="MobiDB-lite"/>
    </source>
</evidence>
<dbReference type="InterPro" id="IPR053793">
    <property type="entry name" value="PB1-like"/>
</dbReference>
<organism evidence="6 7">
    <name type="scientific">Cuscuta epithymum</name>
    <dbReference type="NCBI Taxonomy" id="186058"/>
    <lineage>
        <taxon>Eukaryota</taxon>
        <taxon>Viridiplantae</taxon>
        <taxon>Streptophyta</taxon>
        <taxon>Embryophyta</taxon>
        <taxon>Tracheophyta</taxon>
        <taxon>Spermatophyta</taxon>
        <taxon>Magnoliopsida</taxon>
        <taxon>eudicotyledons</taxon>
        <taxon>Gunneridae</taxon>
        <taxon>Pentapetalae</taxon>
        <taxon>asterids</taxon>
        <taxon>lamiids</taxon>
        <taxon>Solanales</taxon>
        <taxon>Convolvulaceae</taxon>
        <taxon>Cuscuteae</taxon>
        <taxon>Cuscuta</taxon>
        <taxon>Cuscuta subgen. Cuscuta</taxon>
    </lineage>
</organism>
<protein>
    <recommendedName>
        <fullName evidence="5">PB1 domain-containing protein</fullName>
    </recommendedName>
</protein>
<dbReference type="SMART" id="SM00666">
    <property type="entry name" value="PB1"/>
    <property type="match status" value="1"/>
</dbReference>
<dbReference type="SMART" id="SM00028">
    <property type="entry name" value="TPR"/>
    <property type="match status" value="3"/>
</dbReference>
<dbReference type="PROSITE" id="PS50005">
    <property type="entry name" value="TPR"/>
    <property type="match status" value="1"/>
</dbReference>
<feature type="compositionally biased region" description="Basic residues" evidence="4">
    <location>
        <begin position="226"/>
        <end position="241"/>
    </location>
</feature>
<feature type="compositionally biased region" description="Basic residues" evidence="4">
    <location>
        <begin position="200"/>
        <end position="210"/>
    </location>
</feature>
<feature type="region of interest" description="Disordered" evidence="4">
    <location>
        <begin position="1"/>
        <end position="35"/>
    </location>
</feature>
<reference evidence="6" key="1">
    <citation type="submission" date="2022-07" db="EMBL/GenBank/DDBJ databases">
        <authorList>
            <person name="Macas J."/>
            <person name="Novak P."/>
            <person name="Neumann P."/>
        </authorList>
    </citation>
    <scope>NUCLEOTIDE SEQUENCE</scope>
</reference>
<keyword evidence="7" id="KW-1185">Reference proteome</keyword>
<dbReference type="CDD" id="cd05992">
    <property type="entry name" value="PB1"/>
    <property type="match status" value="1"/>
</dbReference>
<dbReference type="EMBL" id="CAMAPF010001084">
    <property type="protein sequence ID" value="CAH9145766.1"/>
    <property type="molecule type" value="Genomic_DNA"/>
</dbReference>
<dbReference type="PANTHER" id="PTHR46183">
    <property type="entry name" value="PROTEIN CLMP1"/>
    <property type="match status" value="1"/>
</dbReference>
<keyword evidence="1" id="KW-0677">Repeat</keyword>
<dbReference type="Pfam" id="PF00564">
    <property type="entry name" value="PB1"/>
    <property type="match status" value="1"/>
</dbReference>
<dbReference type="PROSITE" id="PS51745">
    <property type="entry name" value="PB1"/>
    <property type="match status" value="1"/>
</dbReference>
<evidence type="ECO:0000256" key="1">
    <source>
        <dbReference type="ARBA" id="ARBA00022737"/>
    </source>
</evidence>
<dbReference type="InterPro" id="IPR019734">
    <property type="entry name" value="TPR_rpt"/>
</dbReference>
<dbReference type="Gene3D" id="3.10.20.90">
    <property type="entry name" value="Phosphatidylinositol 3-kinase Catalytic Subunit, Chain A, domain 1"/>
    <property type="match status" value="1"/>
</dbReference>
<dbReference type="AlphaFoldDB" id="A0AAV0GDW4"/>
<sequence>MGKQREQKKKHVGGKSHGSNKQQQKKKTCEDSQRPYDKDTMAFISLSQELKEEGNRLFHSRDYEEAMFLYEKAITFLPRNHPDVSYLHSNMAACYMQLGESEYPRAIHECNLALEVDPKCTKALLKRSRCYEALVRLDLAQRDAMRVLRIEPNNFMAAEIVERVKATIDSNGGAADIPVDLIPVPEYVEPPVAPTLSKSSKGKARKKKCLLKMEKKKGNDGDGNGRKRRRKKAKKKVRYVGKARDNEDMEDQESEDIFLIGSGINAQKAKERIEGKEFNNAFRHDSDLSGDDEDESLPGKNVEYNRFEVLNDDSKEEEEEEEEEGKPEIGIYDLSVQKNKNKRVPRGKQVEERRAEDKLVVREIKNCNNHIRKGESSSRRVKLIYGDDIRIAHVPTDSDILGLREIVCNRFPNCKSILIKYKDEEGDLVTITTNEELRWAETSSSSQHCLTRLFIIDVNPGQDPLLEEKIKREKAEQERKQNEQTITDPENDSDLLQITSSCVDDWIIHFAYLFKQHATGIESGDCFLGLHDVGVKAYSEAMEETVTSEEAQDIFSTAEEKFREMASLALFSWGNIHMSKARRRVFTEYSATTVREDDHEWAQKEYSMAGRRFEEALKINPSFYECIIALGQLQFEQAKLSWYHHSTTTTTTSDDLLSLSALSEEVLQLYRNAGKNMERGIHMWEEALVQHLIEVTNESETDRILEEMKLGNLFKEISAEETAELAANIRSQVNLLWGTMLYERSVLEFKLELPSWQNCLETAADKLELAGASPEDIAVMIKNHCSNSLQGVDNVEETEQAWNEMYEAIRWQMDIPALHLESLLQKRVANTHHAALDPA</sequence>
<feature type="region of interest" description="Disordered" evidence="4">
    <location>
        <begin position="277"/>
        <end position="332"/>
    </location>
</feature>
<accession>A0AAV0GDW4</accession>
<feature type="domain" description="PB1" evidence="5">
    <location>
        <begin position="378"/>
        <end position="458"/>
    </location>
</feature>
<feature type="repeat" description="TPR" evidence="3">
    <location>
        <begin position="47"/>
        <end position="80"/>
    </location>
</feature>
<name>A0AAV0GDW4_9ASTE</name>
<gene>
    <name evidence="6" type="ORF">CEPIT_LOCUS42469</name>
</gene>